<evidence type="ECO:0000313" key="4">
    <source>
        <dbReference type="EMBL" id="ADK85923.1"/>
    </source>
</evidence>
<dbReference type="InterPro" id="IPR006119">
    <property type="entry name" value="Resolv_N"/>
</dbReference>
<proteinExistence type="predicted"/>
<dbReference type="eggNOG" id="COG1961">
    <property type="taxonomic scope" value="Bacteria"/>
</dbReference>
<organism evidence="4 5">
    <name type="scientific">Desulfarculus baarsii (strain ATCC 33931 / DSM 2075 / LMG 7858 / VKM B-1802 / 2st14)</name>
    <dbReference type="NCBI Taxonomy" id="644282"/>
    <lineage>
        <taxon>Bacteria</taxon>
        <taxon>Pseudomonadati</taxon>
        <taxon>Thermodesulfobacteriota</taxon>
        <taxon>Desulfarculia</taxon>
        <taxon>Desulfarculales</taxon>
        <taxon>Desulfarculaceae</taxon>
        <taxon>Desulfarculus</taxon>
    </lineage>
</organism>
<dbReference type="Pfam" id="PF13408">
    <property type="entry name" value="Zn_ribbon_recom"/>
    <property type="match status" value="1"/>
</dbReference>
<sequence>MTNPVKTNSGAIRCAIYTRKSTEEGLEQEFNTLDAQRESAEAYISSQRHEGWTCLPDRYDDGGFSGGNLERPALKRLMADIEAGGIDCVVVYKVDRLSRSLLDFSRLMEIFDRHGVSFVSVTQQFNTTHSMGRLTLNILLSFAQFEREIIAERTKDKMWAARRKGKWVGGMPVLGYDVAEGGGRLEVNEDEAARVRAIFQLYLELESLLPSAQELERRGWNNKRWVTRKGKERGGKPFNKSTLFRLLTNPIYTGKVVFQGTTYEGEHEAIVDVETWKKVQAILRRNRLNGGTLVRNKYGALLKGLIFCTPCGTGMTHSCANKKNGKSYRYYVCQTAQQRGWAKCPTKSVNAYDIESAVVQHIKGLGANPAVLSTTLTKATEQAEARLHELEMERKAAERELKRLHAQVRKLLGGALPAGASEIATDRLADLQERIRTTEQRMTAIQEEIIVLGKTTVKENDLTQALAGFDEVWNSLSSKEQAKIIHLLVERVGFDGRDQSVTVTFRSEGLKQLCQRTAA</sequence>
<dbReference type="GO" id="GO:0000150">
    <property type="term" value="F:DNA strand exchange activity"/>
    <property type="evidence" value="ECO:0007669"/>
    <property type="project" value="InterPro"/>
</dbReference>
<dbReference type="SMART" id="SM00857">
    <property type="entry name" value="Resolvase"/>
    <property type="match status" value="1"/>
</dbReference>
<dbReference type="InterPro" id="IPR038109">
    <property type="entry name" value="DNA_bind_recomb_sf"/>
</dbReference>
<dbReference type="OrthoDB" id="7277848at2"/>
<dbReference type="InterPro" id="IPR025827">
    <property type="entry name" value="Zn_ribbon_recom_dom"/>
</dbReference>
<dbReference type="PANTHER" id="PTHR30461">
    <property type="entry name" value="DNA-INVERTASE FROM LAMBDOID PROPHAGE"/>
    <property type="match status" value="1"/>
</dbReference>
<dbReference type="STRING" id="644282.Deba_2568"/>
<dbReference type="Pfam" id="PF00239">
    <property type="entry name" value="Resolvase"/>
    <property type="match status" value="1"/>
</dbReference>
<dbReference type="Proteomes" id="UP000009047">
    <property type="component" value="Chromosome"/>
</dbReference>
<name>E1QK30_DESB2</name>
<protein>
    <submittedName>
        <fullName evidence="4">Resolvase domain protein</fullName>
    </submittedName>
</protein>
<evidence type="ECO:0000259" key="2">
    <source>
        <dbReference type="PROSITE" id="PS51736"/>
    </source>
</evidence>
<feature type="domain" description="Resolvase/invertase-type recombinase catalytic" evidence="2">
    <location>
        <begin position="13"/>
        <end position="165"/>
    </location>
</feature>
<accession>E1QK30</accession>
<keyword evidence="1" id="KW-0175">Coiled coil</keyword>
<feature type="domain" description="Recombinase" evidence="3">
    <location>
        <begin position="173"/>
        <end position="289"/>
    </location>
</feature>
<evidence type="ECO:0000256" key="1">
    <source>
        <dbReference type="SAM" id="Coils"/>
    </source>
</evidence>
<dbReference type="RefSeq" id="WP_013259362.1">
    <property type="nucleotide sequence ID" value="NC_014365.1"/>
</dbReference>
<dbReference type="AlphaFoldDB" id="E1QK30"/>
<keyword evidence="5" id="KW-1185">Reference proteome</keyword>
<dbReference type="InterPro" id="IPR011109">
    <property type="entry name" value="DNA_bind_recombinase_dom"/>
</dbReference>
<dbReference type="KEGG" id="dbr:Deba_2568"/>
<dbReference type="Pfam" id="PF07508">
    <property type="entry name" value="Recombinase"/>
    <property type="match status" value="1"/>
</dbReference>
<evidence type="ECO:0000313" key="5">
    <source>
        <dbReference type="Proteomes" id="UP000009047"/>
    </source>
</evidence>
<dbReference type="GO" id="GO:0003677">
    <property type="term" value="F:DNA binding"/>
    <property type="evidence" value="ECO:0007669"/>
    <property type="project" value="InterPro"/>
</dbReference>
<dbReference type="Gene3D" id="3.90.1750.20">
    <property type="entry name" value="Putative Large Serine Recombinase, Chain B, Domain 2"/>
    <property type="match status" value="1"/>
</dbReference>
<dbReference type="EMBL" id="CP002085">
    <property type="protein sequence ID" value="ADK85923.1"/>
    <property type="molecule type" value="Genomic_DNA"/>
</dbReference>
<dbReference type="Gene3D" id="3.40.50.1390">
    <property type="entry name" value="Resolvase, N-terminal catalytic domain"/>
    <property type="match status" value="1"/>
</dbReference>
<feature type="coiled-coil region" evidence="1">
    <location>
        <begin position="373"/>
        <end position="448"/>
    </location>
</feature>
<dbReference type="HOGENOM" id="CLU_010686_18_15_7"/>
<evidence type="ECO:0000259" key="3">
    <source>
        <dbReference type="PROSITE" id="PS51737"/>
    </source>
</evidence>
<dbReference type="InterPro" id="IPR036162">
    <property type="entry name" value="Resolvase-like_N_sf"/>
</dbReference>
<dbReference type="CDD" id="cd03768">
    <property type="entry name" value="SR_ResInv"/>
    <property type="match status" value="1"/>
</dbReference>
<dbReference type="SUPFAM" id="SSF53041">
    <property type="entry name" value="Resolvase-like"/>
    <property type="match status" value="1"/>
</dbReference>
<gene>
    <name evidence="4" type="ordered locus">Deba_2568</name>
</gene>
<dbReference type="PROSITE" id="PS51736">
    <property type="entry name" value="RECOMBINASES_3"/>
    <property type="match status" value="1"/>
</dbReference>
<dbReference type="PANTHER" id="PTHR30461:SF23">
    <property type="entry name" value="DNA RECOMBINASE-RELATED"/>
    <property type="match status" value="1"/>
</dbReference>
<dbReference type="PROSITE" id="PS51737">
    <property type="entry name" value="RECOMBINASE_DNA_BIND"/>
    <property type="match status" value="1"/>
</dbReference>
<dbReference type="InterPro" id="IPR050639">
    <property type="entry name" value="SSR_resolvase"/>
</dbReference>
<reference evidence="4 5" key="1">
    <citation type="journal article" date="2010" name="Stand. Genomic Sci.">
        <title>Complete genome sequence of Desulfarculus baarsii type strain (2st14).</title>
        <authorList>
            <person name="Sun H."/>
            <person name="Spring S."/>
            <person name="Lapidus A."/>
            <person name="Davenport K."/>
            <person name="Del Rio T.G."/>
            <person name="Tice H."/>
            <person name="Nolan M."/>
            <person name="Copeland A."/>
            <person name="Cheng J.F."/>
            <person name="Lucas S."/>
            <person name="Tapia R."/>
            <person name="Goodwin L."/>
            <person name="Pitluck S."/>
            <person name="Ivanova N."/>
            <person name="Pagani I."/>
            <person name="Mavromatis K."/>
            <person name="Ovchinnikova G."/>
            <person name="Pati A."/>
            <person name="Chen A."/>
            <person name="Palaniappan K."/>
            <person name="Hauser L."/>
            <person name="Chang Y.J."/>
            <person name="Jeffries C.D."/>
            <person name="Detter J.C."/>
            <person name="Han C."/>
            <person name="Rohde M."/>
            <person name="Brambilla E."/>
            <person name="Goker M."/>
            <person name="Woyke T."/>
            <person name="Bristow J."/>
            <person name="Eisen J.A."/>
            <person name="Markowitz V."/>
            <person name="Hugenholtz P."/>
            <person name="Kyrpides N.C."/>
            <person name="Klenk H.P."/>
            <person name="Land M."/>
        </authorList>
    </citation>
    <scope>NUCLEOTIDE SEQUENCE [LARGE SCALE GENOMIC DNA]</scope>
    <source>
        <strain evidence="5">ATCC 33931 / DSM 2075 / LMG 7858 / VKM B-1802 / 2st14</strain>
    </source>
</reference>